<protein>
    <submittedName>
        <fullName evidence="5">HAD family phosphatase</fullName>
    </submittedName>
</protein>
<dbReference type="InterPro" id="IPR023214">
    <property type="entry name" value="HAD_sf"/>
</dbReference>
<name>A0A932GM58_UNCTE</name>
<organism evidence="5 6">
    <name type="scientific">Tectimicrobiota bacterium</name>
    <dbReference type="NCBI Taxonomy" id="2528274"/>
    <lineage>
        <taxon>Bacteria</taxon>
        <taxon>Pseudomonadati</taxon>
        <taxon>Nitrospinota/Tectimicrobiota group</taxon>
        <taxon>Candidatus Tectimicrobiota</taxon>
    </lineage>
</organism>
<dbReference type="SUPFAM" id="SSF56784">
    <property type="entry name" value="HAD-like"/>
    <property type="match status" value="1"/>
</dbReference>
<dbReference type="InterPro" id="IPR041492">
    <property type="entry name" value="HAD_2"/>
</dbReference>
<dbReference type="EMBL" id="JACPSX010000021">
    <property type="protein sequence ID" value="MBI3013686.1"/>
    <property type="molecule type" value="Genomic_DNA"/>
</dbReference>
<dbReference type="PANTHER" id="PTHR46193:SF21">
    <property type="entry name" value="SLL1138 PROTEIN"/>
    <property type="match status" value="1"/>
</dbReference>
<dbReference type="Pfam" id="PF13419">
    <property type="entry name" value="HAD_2"/>
    <property type="match status" value="1"/>
</dbReference>
<evidence type="ECO:0000256" key="1">
    <source>
        <dbReference type="ARBA" id="ARBA00001946"/>
    </source>
</evidence>
<dbReference type="InterPro" id="IPR051600">
    <property type="entry name" value="Beta-PGM-like"/>
</dbReference>
<reference evidence="5" key="1">
    <citation type="submission" date="2020-07" db="EMBL/GenBank/DDBJ databases">
        <title>Huge and variable diversity of episymbiotic CPR bacteria and DPANN archaea in groundwater ecosystems.</title>
        <authorList>
            <person name="He C.Y."/>
            <person name="Keren R."/>
            <person name="Whittaker M."/>
            <person name="Farag I.F."/>
            <person name="Doudna J."/>
            <person name="Cate J.H.D."/>
            <person name="Banfield J.F."/>
        </authorList>
    </citation>
    <scope>NUCLEOTIDE SEQUENCE</scope>
    <source>
        <strain evidence="5">NC_groundwater_717_Ag_S-0.2um_59_8</strain>
    </source>
</reference>
<dbReference type="InterPro" id="IPR036412">
    <property type="entry name" value="HAD-like_sf"/>
</dbReference>
<gene>
    <name evidence="5" type="ORF">HYY65_01170</name>
</gene>
<dbReference type="SFLD" id="SFLDG01129">
    <property type="entry name" value="C1.5:_HAD__Beta-PGM__Phosphata"/>
    <property type="match status" value="1"/>
</dbReference>
<dbReference type="SFLD" id="SFLDG01135">
    <property type="entry name" value="C1.5.6:_HAD__Beta-PGM__Phospha"/>
    <property type="match status" value="1"/>
</dbReference>
<dbReference type="SFLD" id="SFLDS00003">
    <property type="entry name" value="Haloacid_Dehalogenase"/>
    <property type="match status" value="1"/>
</dbReference>
<evidence type="ECO:0000256" key="2">
    <source>
        <dbReference type="ARBA" id="ARBA00006171"/>
    </source>
</evidence>
<dbReference type="Proteomes" id="UP000741360">
    <property type="component" value="Unassembled WGS sequence"/>
</dbReference>
<dbReference type="PANTHER" id="PTHR46193">
    <property type="entry name" value="6-PHOSPHOGLUCONATE PHOSPHATASE"/>
    <property type="match status" value="1"/>
</dbReference>
<proteinExistence type="inferred from homology"/>
<dbReference type="Gene3D" id="3.40.50.1000">
    <property type="entry name" value="HAD superfamily/HAD-like"/>
    <property type="match status" value="1"/>
</dbReference>
<evidence type="ECO:0000313" key="6">
    <source>
        <dbReference type="Proteomes" id="UP000741360"/>
    </source>
</evidence>
<comment type="caution">
    <text evidence="5">The sequence shown here is derived from an EMBL/GenBank/DDBJ whole genome shotgun (WGS) entry which is preliminary data.</text>
</comment>
<dbReference type="AlphaFoldDB" id="A0A932GM58"/>
<evidence type="ECO:0000256" key="4">
    <source>
        <dbReference type="ARBA" id="ARBA00022842"/>
    </source>
</evidence>
<dbReference type="InterPro" id="IPR023198">
    <property type="entry name" value="PGP-like_dom2"/>
</dbReference>
<dbReference type="InterPro" id="IPR006439">
    <property type="entry name" value="HAD-SF_hydro_IA"/>
</dbReference>
<comment type="cofactor">
    <cofactor evidence="1">
        <name>Mg(2+)</name>
        <dbReference type="ChEBI" id="CHEBI:18420"/>
    </cofactor>
</comment>
<keyword evidence="3" id="KW-0479">Metal-binding</keyword>
<dbReference type="GO" id="GO:0003824">
    <property type="term" value="F:catalytic activity"/>
    <property type="evidence" value="ECO:0007669"/>
    <property type="project" value="UniProtKB-ARBA"/>
</dbReference>
<evidence type="ECO:0000313" key="5">
    <source>
        <dbReference type="EMBL" id="MBI3013686.1"/>
    </source>
</evidence>
<accession>A0A932GM58</accession>
<dbReference type="Gene3D" id="1.10.150.240">
    <property type="entry name" value="Putative phosphatase, domain 2"/>
    <property type="match status" value="1"/>
</dbReference>
<evidence type="ECO:0000256" key="3">
    <source>
        <dbReference type="ARBA" id="ARBA00022723"/>
    </source>
</evidence>
<dbReference type="NCBIfam" id="TIGR01509">
    <property type="entry name" value="HAD-SF-IA-v3"/>
    <property type="match status" value="1"/>
</dbReference>
<sequence>MLRAVIFDFNGVIVDDEPIHQETFCRVLAEEGIYLSAEEYHEKYLALDDRSCFQAILQVNRRETSDPDMEELIRRKAAYYAEAIRQKLTFFPGVLDLIPQTAQRYRLAIASGAARREIEQILNRGNVRQYFEVIVSAEDFSEPKPNPEVFVKTLALLNRSNPDSSPPLSAEECLVIEDSVAGVEAARSAGMRCLAVSNSYPRERLAEANLVVPSLMGIDLDRLESLFLVERRKKP</sequence>
<dbReference type="GO" id="GO:0046872">
    <property type="term" value="F:metal ion binding"/>
    <property type="evidence" value="ECO:0007669"/>
    <property type="project" value="UniProtKB-KW"/>
</dbReference>
<keyword evidence="4" id="KW-0460">Magnesium</keyword>
<comment type="similarity">
    <text evidence="2">Belongs to the HAD-like hydrolase superfamily. CbbY/CbbZ/Gph/YieH family.</text>
</comment>